<feature type="transmembrane region" description="Helical" evidence="7">
    <location>
        <begin position="263"/>
        <end position="286"/>
    </location>
</feature>
<dbReference type="PANTHER" id="PTHR33048">
    <property type="entry name" value="PTH11-LIKE INTEGRAL MEMBRANE PROTEIN (AFU_ORTHOLOGUE AFUA_5G11245)"/>
    <property type="match status" value="1"/>
</dbReference>
<dbReference type="InterPro" id="IPR052337">
    <property type="entry name" value="SAT4-like"/>
</dbReference>
<dbReference type="GO" id="GO:0016020">
    <property type="term" value="C:membrane"/>
    <property type="evidence" value="ECO:0007669"/>
    <property type="project" value="UniProtKB-SubCell"/>
</dbReference>
<feature type="transmembrane region" description="Helical" evidence="7">
    <location>
        <begin position="141"/>
        <end position="162"/>
    </location>
</feature>
<dbReference type="Proteomes" id="UP001301958">
    <property type="component" value="Unassembled WGS sequence"/>
</dbReference>
<protein>
    <recommendedName>
        <fullName evidence="8">Rhodopsin domain-containing protein</fullName>
    </recommendedName>
</protein>
<gene>
    <name evidence="9" type="ORF">QBC38DRAFT_489724</name>
</gene>
<evidence type="ECO:0000256" key="7">
    <source>
        <dbReference type="SAM" id="Phobius"/>
    </source>
</evidence>
<feature type="transmembrane region" description="Helical" evidence="7">
    <location>
        <begin position="34"/>
        <end position="56"/>
    </location>
</feature>
<dbReference type="InterPro" id="IPR049326">
    <property type="entry name" value="Rhodopsin_dom_fungi"/>
</dbReference>
<keyword evidence="4 7" id="KW-0472">Membrane</keyword>
<evidence type="ECO:0000256" key="6">
    <source>
        <dbReference type="SAM" id="MobiDB-lite"/>
    </source>
</evidence>
<organism evidence="9 10">
    <name type="scientific">Podospora fimiseda</name>
    <dbReference type="NCBI Taxonomy" id="252190"/>
    <lineage>
        <taxon>Eukaryota</taxon>
        <taxon>Fungi</taxon>
        <taxon>Dikarya</taxon>
        <taxon>Ascomycota</taxon>
        <taxon>Pezizomycotina</taxon>
        <taxon>Sordariomycetes</taxon>
        <taxon>Sordariomycetidae</taxon>
        <taxon>Sordariales</taxon>
        <taxon>Podosporaceae</taxon>
        <taxon>Podospora</taxon>
    </lineage>
</organism>
<evidence type="ECO:0000256" key="2">
    <source>
        <dbReference type="ARBA" id="ARBA00022692"/>
    </source>
</evidence>
<evidence type="ECO:0000256" key="3">
    <source>
        <dbReference type="ARBA" id="ARBA00022989"/>
    </source>
</evidence>
<dbReference type="AlphaFoldDB" id="A0AAN6YNI3"/>
<dbReference type="EMBL" id="MU865468">
    <property type="protein sequence ID" value="KAK4222513.1"/>
    <property type="molecule type" value="Genomic_DNA"/>
</dbReference>
<dbReference type="Pfam" id="PF20684">
    <property type="entry name" value="Fung_rhodopsin"/>
    <property type="match status" value="1"/>
</dbReference>
<keyword evidence="10" id="KW-1185">Reference proteome</keyword>
<comment type="subcellular location">
    <subcellularLocation>
        <location evidence="1">Membrane</location>
        <topology evidence="1">Multi-pass membrane protein</topology>
    </subcellularLocation>
</comment>
<feature type="transmembrane region" description="Helical" evidence="7">
    <location>
        <begin position="63"/>
        <end position="87"/>
    </location>
</feature>
<sequence length="429" mass="47734">MGEFDWLCELPAGAPPSGGTSNFVNPSVTLVPEIIAVSAFFMTISLVFVVGSLYAVPGKFSLANWFILVAYICSVGQAGLLFAQLKWARHIWDVRACWFFGNYAELIFSQQMLLIPGQFLSKASILLLIQSIFNVTGERHLQIALFVGHVWNALVYLPSFGIEAYFNAPAPGTDERWETLMATGKPEKAIVAGVVQSAMAIVQDLYIFILPIPSIMKLKMSPRKRKQVIAVFSTALMAVIACIISLVFRVFEMKHINDSTWNLYIILLCTVVELNVAIIVASVPGFSRFVRVHLLHWPAVKSIQSKFSSYISNSTNTGPSNAKTWPMNITTTAQGESRDAPQPPPIELDNIQRHHQYYELNNNDSWLMQTGNSTINEGSPYQEVQRPAAEGGGYGGIVRTVDVEQQAYYQQPSSSAYNFSRPNHRREDV</sequence>
<dbReference type="PANTHER" id="PTHR33048:SF47">
    <property type="entry name" value="INTEGRAL MEMBRANE PROTEIN-RELATED"/>
    <property type="match status" value="1"/>
</dbReference>
<feature type="region of interest" description="Disordered" evidence="6">
    <location>
        <begin position="409"/>
        <end position="429"/>
    </location>
</feature>
<name>A0AAN6YNI3_9PEZI</name>
<keyword evidence="2 7" id="KW-0812">Transmembrane</keyword>
<evidence type="ECO:0000313" key="9">
    <source>
        <dbReference type="EMBL" id="KAK4222513.1"/>
    </source>
</evidence>
<reference evidence="9" key="1">
    <citation type="journal article" date="2023" name="Mol. Phylogenet. Evol.">
        <title>Genome-scale phylogeny and comparative genomics of the fungal order Sordariales.</title>
        <authorList>
            <person name="Hensen N."/>
            <person name="Bonometti L."/>
            <person name="Westerberg I."/>
            <person name="Brannstrom I.O."/>
            <person name="Guillou S."/>
            <person name="Cros-Aarteil S."/>
            <person name="Calhoun S."/>
            <person name="Haridas S."/>
            <person name="Kuo A."/>
            <person name="Mondo S."/>
            <person name="Pangilinan J."/>
            <person name="Riley R."/>
            <person name="LaButti K."/>
            <person name="Andreopoulos B."/>
            <person name="Lipzen A."/>
            <person name="Chen C."/>
            <person name="Yan M."/>
            <person name="Daum C."/>
            <person name="Ng V."/>
            <person name="Clum A."/>
            <person name="Steindorff A."/>
            <person name="Ohm R.A."/>
            <person name="Martin F."/>
            <person name="Silar P."/>
            <person name="Natvig D.O."/>
            <person name="Lalanne C."/>
            <person name="Gautier V."/>
            <person name="Ament-Velasquez S.L."/>
            <person name="Kruys A."/>
            <person name="Hutchinson M.I."/>
            <person name="Powell A.J."/>
            <person name="Barry K."/>
            <person name="Miller A.N."/>
            <person name="Grigoriev I.V."/>
            <person name="Debuchy R."/>
            <person name="Gladieux P."/>
            <person name="Hiltunen Thoren M."/>
            <person name="Johannesson H."/>
        </authorList>
    </citation>
    <scope>NUCLEOTIDE SEQUENCE</scope>
    <source>
        <strain evidence="9">CBS 990.96</strain>
    </source>
</reference>
<keyword evidence="3 7" id="KW-1133">Transmembrane helix</keyword>
<evidence type="ECO:0000256" key="5">
    <source>
        <dbReference type="ARBA" id="ARBA00038359"/>
    </source>
</evidence>
<proteinExistence type="inferred from homology"/>
<reference evidence="9" key="2">
    <citation type="submission" date="2023-05" db="EMBL/GenBank/DDBJ databases">
        <authorList>
            <consortium name="Lawrence Berkeley National Laboratory"/>
            <person name="Steindorff A."/>
            <person name="Hensen N."/>
            <person name="Bonometti L."/>
            <person name="Westerberg I."/>
            <person name="Brannstrom I.O."/>
            <person name="Guillou S."/>
            <person name="Cros-Aarteil S."/>
            <person name="Calhoun S."/>
            <person name="Haridas S."/>
            <person name="Kuo A."/>
            <person name="Mondo S."/>
            <person name="Pangilinan J."/>
            <person name="Riley R."/>
            <person name="Labutti K."/>
            <person name="Andreopoulos B."/>
            <person name="Lipzen A."/>
            <person name="Chen C."/>
            <person name="Yanf M."/>
            <person name="Daum C."/>
            <person name="Ng V."/>
            <person name="Clum A."/>
            <person name="Ohm R."/>
            <person name="Martin F."/>
            <person name="Silar P."/>
            <person name="Natvig D."/>
            <person name="Lalanne C."/>
            <person name="Gautier V."/>
            <person name="Ament-Velasquez S.L."/>
            <person name="Kruys A."/>
            <person name="Hutchinson M.I."/>
            <person name="Powell A.J."/>
            <person name="Barry K."/>
            <person name="Miller A.N."/>
            <person name="Grigoriev I.V."/>
            <person name="Debuchy R."/>
            <person name="Gladieux P."/>
            <person name="Thoren M.H."/>
            <person name="Johannesson H."/>
        </authorList>
    </citation>
    <scope>NUCLEOTIDE SEQUENCE</scope>
    <source>
        <strain evidence="9">CBS 990.96</strain>
    </source>
</reference>
<evidence type="ECO:0000259" key="8">
    <source>
        <dbReference type="Pfam" id="PF20684"/>
    </source>
</evidence>
<evidence type="ECO:0000256" key="4">
    <source>
        <dbReference type="ARBA" id="ARBA00023136"/>
    </source>
</evidence>
<feature type="transmembrane region" description="Helical" evidence="7">
    <location>
        <begin position="229"/>
        <end position="251"/>
    </location>
</feature>
<comment type="caution">
    <text evidence="9">The sequence shown here is derived from an EMBL/GenBank/DDBJ whole genome shotgun (WGS) entry which is preliminary data.</text>
</comment>
<evidence type="ECO:0000256" key="1">
    <source>
        <dbReference type="ARBA" id="ARBA00004141"/>
    </source>
</evidence>
<comment type="similarity">
    <text evidence="5">Belongs to the SAT4 family.</text>
</comment>
<feature type="transmembrane region" description="Helical" evidence="7">
    <location>
        <begin position="189"/>
        <end position="209"/>
    </location>
</feature>
<accession>A0AAN6YNI3</accession>
<evidence type="ECO:0000313" key="10">
    <source>
        <dbReference type="Proteomes" id="UP001301958"/>
    </source>
</evidence>
<feature type="transmembrane region" description="Helical" evidence="7">
    <location>
        <begin position="107"/>
        <end position="129"/>
    </location>
</feature>
<feature type="domain" description="Rhodopsin" evidence="8">
    <location>
        <begin position="56"/>
        <end position="289"/>
    </location>
</feature>